<keyword evidence="7 9" id="KW-0675">Receptor</keyword>
<sequence length="932" mass="105817">MVCKKARQFQSLEIKRQPASQKLSDKVQCKTDAQPHMISIANFTHTSNHTIQYNTHTYKNATHTRDSENLFERYENSTYNGSISNTSFDGNFTEYAEIPYYIKATSMTFCIVIMCLGVIGNVMVPIVILKTKDMRNSTNIFLVNLSIADLMVLLVCTPTVLVEVNSKPETWVLGKELCLAVPFVELTVAHASVLTILAISFERYYAICEPLRAGYVCTKTRATLICALAWFFAALFTSPILAIAEVQTVTGQDGTFQQCLTQAATFWQITFFMTVIIFLYLLPLFILVVLYTVIAKNLITAASKVVLNKTVDPYNVRARKQVILMLGTVVLCFFLCLMPYRVLAFWIIVTPSELSETVSPEKWYNILYFSRIMLYINSAINPILYNLMSSKFRIGFCKICICYKQNLDSTQNRRVQRTVTNGSTTSSSLTRTTNSLKKLFTHRSSLDRSDVHVNTTTKDEDSNKSNGFFVKMLTSKRFIRQQSAPVCSSPKTKAINRMRSEGSMLEISDALGVNKNNGSGGDTTKFIRHSTISKDISDIELEPNRSHGSLRRSVLINSAKAKSLDDPNKKFVSYRKIKVDCVVGFDKSRSVPILGVATFTHERYHDGTEVPVCLTQADTFWSALFFILIIAIFFIIPLGVLLVLYSIIAKNLMENPIIISQQGKNANNAGNVLRYRKQVILMLGTVVLSFFICLLPFKALTLWIIVFPPETILSLGIDGYYILLYFCRVMLYLNSAINPILYNLMSSKFREGFVKLLKVNKLMTCSRSLKENMQRRDTFNTTTSTGFSSSQNTSDSFWRRYSNRASSQKHFINRDSKKLNDVKEIFDTKVQQVKVGEIINVENTRRNSMKIIAAMNELNDRLGEIIKADSNELEKEKNKQLQILNLDFKTNNIHSVTLDVNEKCDKNRFVCVPAQESKNILVYEFKNNESFV</sequence>
<feature type="transmembrane region" description="Helical" evidence="10">
    <location>
        <begin position="141"/>
        <end position="161"/>
    </location>
</feature>
<feature type="transmembrane region" description="Helical" evidence="10">
    <location>
        <begin position="222"/>
        <end position="244"/>
    </location>
</feature>
<evidence type="ECO:0000256" key="5">
    <source>
        <dbReference type="ARBA" id="ARBA00023040"/>
    </source>
</evidence>
<evidence type="ECO:0000256" key="4">
    <source>
        <dbReference type="ARBA" id="ARBA00022989"/>
    </source>
</evidence>
<gene>
    <name evidence="12" type="ORF">KGM_200576</name>
</gene>
<dbReference type="InParanoid" id="A0A212FAD7"/>
<keyword evidence="8 9" id="KW-0807">Transducer</keyword>
<dbReference type="PANTHER" id="PTHR24243">
    <property type="entry name" value="G-PROTEIN COUPLED RECEPTOR"/>
    <property type="match status" value="1"/>
</dbReference>
<feature type="domain" description="G-protein coupled receptors family 1 profile" evidence="11">
    <location>
        <begin position="613"/>
        <end position="742"/>
    </location>
</feature>
<dbReference type="InterPro" id="IPR000276">
    <property type="entry name" value="GPCR_Rhodpsn"/>
</dbReference>
<evidence type="ECO:0000256" key="2">
    <source>
        <dbReference type="ARBA" id="ARBA00010663"/>
    </source>
</evidence>
<dbReference type="STRING" id="278856.A0A212FAD7"/>
<dbReference type="SUPFAM" id="SSF81321">
    <property type="entry name" value="Family A G protein-coupled receptor-like"/>
    <property type="match status" value="2"/>
</dbReference>
<dbReference type="InterPro" id="IPR017452">
    <property type="entry name" value="GPCR_Rhodpsn_7TM"/>
</dbReference>
<dbReference type="CDD" id="cd14997">
    <property type="entry name" value="7tmA_ETH-R"/>
    <property type="match status" value="1"/>
</dbReference>
<feature type="transmembrane region" description="Helical" evidence="10">
    <location>
        <begin position="106"/>
        <end position="129"/>
    </location>
</feature>
<accession>A0A212FAD7</accession>
<evidence type="ECO:0000256" key="9">
    <source>
        <dbReference type="RuleBase" id="RU000688"/>
    </source>
</evidence>
<evidence type="ECO:0000313" key="12">
    <source>
        <dbReference type="EMBL" id="OWR50706.1"/>
    </source>
</evidence>
<evidence type="ECO:0000256" key="7">
    <source>
        <dbReference type="ARBA" id="ARBA00023170"/>
    </source>
</evidence>
<keyword evidence="6 10" id="KW-0472">Membrane</keyword>
<feature type="transmembrane region" description="Helical" evidence="10">
    <location>
        <begin position="264"/>
        <end position="294"/>
    </location>
</feature>
<feature type="transmembrane region" description="Helical" evidence="10">
    <location>
        <begin position="181"/>
        <end position="201"/>
    </location>
</feature>
<evidence type="ECO:0000256" key="1">
    <source>
        <dbReference type="ARBA" id="ARBA00004141"/>
    </source>
</evidence>
<proteinExistence type="inferred from homology"/>
<comment type="similarity">
    <text evidence="2 9">Belongs to the G-protein coupled receptor 1 family.</text>
</comment>
<comment type="caution">
    <text evidence="12">The sequence shown here is derived from an EMBL/GenBank/DDBJ whole genome shotgun (WGS) entry which is preliminary data.</text>
</comment>
<evidence type="ECO:0000256" key="10">
    <source>
        <dbReference type="SAM" id="Phobius"/>
    </source>
</evidence>
<feature type="domain" description="G-protein coupled receptors family 1 profile" evidence="11">
    <location>
        <begin position="120"/>
        <end position="385"/>
    </location>
</feature>
<reference evidence="12 13" key="1">
    <citation type="journal article" date="2011" name="Cell">
        <title>The monarch butterfly genome yields insights into long-distance migration.</title>
        <authorList>
            <person name="Zhan S."/>
            <person name="Merlin C."/>
            <person name="Boore J.L."/>
            <person name="Reppert S.M."/>
        </authorList>
    </citation>
    <scope>NUCLEOTIDE SEQUENCE [LARGE SCALE GENOMIC DNA]</scope>
    <source>
        <strain evidence="12">F-2</strain>
    </source>
</reference>
<evidence type="ECO:0000259" key="11">
    <source>
        <dbReference type="PROSITE" id="PS50262"/>
    </source>
</evidence>
<dbReference type="EMBL" id="AGBW02009489">
    <property type="protein sequence ID" value="OWR50706.1"/>
    <property type="molecule type" value="Genomic_DNA"/>
</dbReference>
<feature type="transmembrane region" description="Helical" evidence="10">
    <location>
        <begin position="620"/>
        <end position="645"/>
    </location>
</feature>
<keyword evidence="4 10" id="KW-1133">Transmembrane helix</keyword>
<dbReference type="Proteomes" id="UP000007151">
    <property type="component" value="Unassembled WGS sequence"/>
</dbReference>
<dbReference type="eggNOG" id="KOG3656">
    <property type="taxonomic scope" value="Eukaryota"/>
</dbReference>
<dbReference type="KEGG" id="dpl:KGM_200576"/>
<evidence type="ECO:0000256" key="3">
    <source>
        <dbReference type="ARBA" id="ARBA00022692"/>
    </source>
</evidence>
<organism evidence="12 13">
    <name type="scientific">Danaus plexippus plexippus</name>
    <dbReference type="NCBI Taxonomy" id="278856"/>
    <lineage>
        <taxon>Eukaryota</taxon>
        <taxon>Metazoa</taxon>
        <taxon>Ecdysozoa</taxon>
        <taxon>Arthropoda</taxon>
        <taxon>Hexapoda</taxon>
        <taxon>Insecta</taxon>
        <taxon>Pterygota</taxon>
        <taxon>Neoptera</taxon>
        <taxon>Endopterygota</taxon>
        <taxon>Lepidoptera</taxon>
        <taxon>Glossata</taxon>
        <taxon>Ditrysia</taxon>
        <taxon>Papilionoidea</taxon>
        <taxon>Nymphalidae</taxon>
        <taxon>Danainae</taxon>
        <taxon>Danaini</taxon>
        <taxon>Danaina</taxon>
        <taxon>Danaus</taxon>
        <taxon>Danaus</taxon>
    </lineage>
</organism>
<feature type="transmembrane region" description="Helical" evidence="10">
    <location>
        <begin position="679"/>
        <end position="707"/>
    </location>
</feature>
<keyword evidence="13" id="KW-1185">Reference proteome</keyword>
<dbReference type="GO" id="GO:0004930">
    <property type="term" value="F:G protein-coupled receptor activity"/>
    <property type="evidence" value="ECO:0007669"/>
    <property type="project" value="UniProtKB-KW"/>
</dbReference>
<dbReference type="PROSITE" id="PS50262">
    <property type="entry name" value="G_PROTEIN_RECEP_F1_2"/>
    <property type="match status" value="2"/>
</dbReference>
<keyword evidence="3 9" id="KW-0812">Transmembrane</keyword>
<name>A0A212FAD7_DANPL</name>
<evidence type="ECO:0000256" key="8">
    <source>
        <dbReference type="ARBA" id="ARBA00023224"/>
    </source>
</evidence>
<dbReference type="PANTHER" id="PTHR24243:SF233">
    <property type="entry name" value="THYROTROPIN-RELEASING HORMONE RECEPTOR"/>
    <property type="match status" value="1"/>
</dbReference>
<feature type="transmembrane region" description="Helical" evidence="10">
    <location>
        <begin position="322"/>
        <end position="349"/>
    </location>
</feature>
<dbReference type="Gene3D" id="1.20.1070.10">
    <property type="entry name" value="Rhodopsin 7-helix transmembrane proteins"/>
    <property type="match status" value="2"/>
</dbReference>
<dbReference type="GO" id="GO:0005886">
    <property type="term" value="C:plasma membrane"/>
    <property type="evidence" value="ECO:0007669"/>
    <property type="project" value="TreeGrafter"/>
</dbReference>
<protein>
    <submittedName>
        <fullName evidence="12">Ecdysis triggering hormone receptor subtype-A</fullName>
    </submittedName>
</protein>
<dbReference type="PRINTS" id="PR00237">
    <property type="entry name" value="GPCRRHODOPSN"/>
</dbReference>
<evidence type="ECO:0000313" key="13">
    <source>
        <dbReference type="Proteomes" id="UP000007151"/>
    </source>
</evidence>
<dbReference type="Pfam" id="PF00001">
    <property type="entry name" value="7tm_1"/>
    <property type="match status" value="2"/>
</dbReference>
<evidence type="ECO:0000256" key="6">
    <source>
        <dbReference type="ARBA" id="ARBA00023136"/>
    </source>
</evidence>
<dbReference type="AlphaFoldDB" id="A0A212FAD7"/>
<feature type="transmembrane region" description="Helical" evidence="10">
    <location>
        <begin position="719"/>
        <end position="741"/>
    </location>
</feature>
<keyword evidence="5 9" id="KW-0297">G-protein coupled receptor</keyword>
<dbReference type="PROSITE" id="PS00237">
    <property type="entry name" value="G_PROTEIN_RECEP_F1_1"/>
    <property type="match status" value="1"/>
</dbReference>
<comment type="subcellular location">
    <subcellularLocation>
        <location evidence="1">Membrane</location>
        <topology evidence="1">Multi-pass membrane protein</topology>
    </subcellularLocation>
</comment>